<protein>
    <submittedName>
        <fullName evidence="2">Uncharacterized protein</fullName>
    </submittedName>
</protein>
<evidence type="ECO:0000256" key="1">
    <source>
        <dbReference type="SAM" id="Phobius"/>
    </source>
</evidence>
<name>A0AAV7UN91_PLEWA</name>
<proteinExistence type="predicted"/>
<dbReference type="EMBL" id="JANPWB010000005">
    <property type="protein sequence ID" value="KAJ1189866.1"/>
    <property type="molecule type" value="Genomic_DNA"/>
</dbReference>
<dbReference type="Proteomes" id="UP001066276">
    <property type="component" value="Chromosome 3_1"/>
</dbReference>
<keyword evidence="1" id="KW-1133">Transmembrane helix</keyword>
<reference evidence="2" key="1">
    <citation type="journal article" date="2022" name="bioRxiv">
        <title>Sequencing and chromosome-scale assembly of the giantPleurodeles waltlgenome.</title>
        <authorList>
            <person name="Brown T."/>
            <person name="Elewa A."/>
            <person name="Iarovenko S."/>
            <person name="Subramanian E."/>
            <person name="Araus A.J."/>
            <person name="Petzold A."/>
            <person name="Susuki M."/>
            <person name="Suzuki K.-i.T."/>
            <person name="Hayashi T."/>
            <person name="Toyoda A."/>
            <person name="Oliveira C."/>
            <person name="Osipova E."/>
            <person name="Leigh N.D."/>
            <person name="Simon A."/>
            <person name="Yun M.H."/>
        </authorList>
    </citation>
    <scope>NUCLEOTIDE SEQUENCE</scope>
    <source>
        <strain evidence="2">20211129_DDA</strain>
        <tissue evidence="2">Liver</tissue>
    </source>
</reference>
<comment type="caution">
    <text evidence="2">The sequence shown here is derived from an EMBL/GenBank/DDBJ whole genome shotgun (WGS) entry which is preliminary data.</text>
</comment>
<evidence type="ECO:0000313" key="2">
    <source>
        <dbReference type="EMBL" id="KAJ1189866.1"/>
    </source>
</evidence>
<sequence>MAGLAVWHAGEAGLALWRLCRRAGSVVQGPCVAGLALWHSALVWLCLSVAVWCGRPRADLGSKDVKLLEYDDVDSRLQ</sequence>
<keyword evidence="1" id="KW-0812">Transmembrane</keyword>
<dbReference type="AlphaFoldDB" id="A0AAV7UN91"/>
<keyword evidence="3" id="KW-1185">Reference proteome</keyword>
<feature type="non-terminal residue" evidence="2">
    <location>
        <position position="78"/>
    </location>
</feature>
<accession>A0AAV7UN91</accession>
<feature type="transmembrane region" description="Helical" evidence="1">
    <location>
        <begin position="35"/>
        <end position="53"/>
    </location>
</feature>
<keyword evidence="1" id="KW-0472">Membrane</keyword>
<gene>
    <name evidence="2" type="ORF">NDU88_006608</name>
</gene>
<organism evidence="2 3">
    <name type="scientific">Pleurodeles waltl</name>
    <name type="common">Iberian ribbed newt</name>
    <dbReference type="NCBI Taxonomy" id="8319"/>
    <lineage>
        <taxon>Eukaryota</taxon>
        <taxon>Metazoa</taxon>
        <taxon>Chordata</taxon>
        <taxon>Craniata</taxon>
        <taxon>Vertebrata</taxon>
        <taxon>Euteleostomi</taxon>
        <taxon>Amphibia</taxon>
        <taxon>Batrachia</taxon>
        <taxon>Caudata</taxon>
        <taxon>Salamandroidea</taxon>
        <taxon>Salamandridae</taxon>
        <taxon>Pleurodelinae</taxon>
        <taxon>Pleurodeles</taxon>
    </lineage>
</organism>
<evidence type="ECO:0000313" key="3">
    <source>
        <dbReference type="Proteomes" id="UP001066276"/>
    </source>
</evidence>